<dbReference type="PRINTS" id="PR00047">
    <property type="entry name" value="STROIDFINGER"/>
</dbReference>
<keyword evidence="5 9" id="KW-0238">DNA-binding</keyword>
<dbReference type="PANTHER" id="PTHR46800:SF2">
    <property type="entry name" value="NUCLEAR HORMONE RECEPTOR FAMILY-RELATED"/>
    <property type="match status" value="1"/>
</dbReference>
<evidence type="ECO:0000259" key="10">
    <source>
        <dbReference type="PROSITE" id="PS51030"/>
    </source>
</evidence>
<dbReference type="HOGENOM" id="CLU_007368_1_0_1"/>
<comment type="subcellular location">
    <subcellularLocation>
        <location evidence="9">Nucleus</location>
    </subcellularLocation>
</comment>
<evidence type="ECO:0000256" key="1">
    <source>
        <dbReference type="ARBA" id="ARBA00022723"/>
    </source>
</evidence>
<evidence type="ECO:0000256" key="5">
    <source>
        <dbReference type="ARBA" id="ARBA00023125"/>
    </source>
</evidence>
<keyword evidence="1 9" id="KW-0479">Metal-binding</keyword>
<evidence type="ECO:0000256" key="7">
    <source>
        <dbReference type="ARBA" id="ARBA00023170"/>
    </source>
</evidence>
<dbReference type="InterPro" id="IPR013088">
    <property type="entry name" value="Znf_NHR/GATA"/>
</dbReference>
<dbReference type="eggNOG" id="KOG3575">
    <property type="taxonomic scope" value="Eukaryota"/>
</dbReference>
<dbReference type="PROSITE" id="PS00031">
    <property type="entry name" value="NUCLEAR_REC_DBD_1"/>
    <property type="match status" value="1"/>
</dbReference>
<evidence type="ECO:0000256" key="3">
    <source>
        <dbReference type="ARBA" id="ARBA00022833"/>
    </source>
</evidence>
<evidence type="ECO:0000256" key="8">
    <source>
        <dbReference type="ARBA" id="ARBA00023242"/>
    </source>
</evidence>
<comment type="similarity">
    <text evidence="9">Belongs to the nuclear hormone receptor family.</text>
</comment>
<evidence type="ECO:0000256" key="9">
    <source>
        <dbReference type="RuleBase" id="RU004334"/>
    </source>
</evidence>
<feature type="domain" description="Nuclear receptor" evidence="10">
    <location>
        <begin position="1"/>
        <end position="72"/>
    </location>
</feature>
<dbReference type="GO" id="GO:0043565">
    <property type="term" value="F:sequence-specific DNA binding"/>
    <property type="evidence" value="ECO:0007669"/>
    <property type="project" value="InterPro"/>
</dbReference>
<keyword evidence="8 9" id="KW-0539">Nucleus</keyword>
<proteinExistence type="inferred from homology"/>
<keyword evidence="4 9" id="KW-0805">Transcription regulation</keyword>
<dbReference type="Proteomes" id="UP000008281">
    <property type="component" value="Unassembled WGS sequence"/>
</dbReference>
<keyword evidence="3 9" id="KW-0862">Zinc</keyword>
<dbReference type="InterPro" id="IPR000536">
    <property type="entry name" value="Nucl_hrmn_rcpt_lig-bd"/>
</dbReference>
<dbReference type="Gene3D" id="1.10.565.10">
    <property type="entry name" value="Retinoid X Receptor"/>
    <property type="match status" value="1"/>
</dbReference>
<dbReference type="InterPro" id="IPR035500">
    <property type="entry name" value="NHR-like_dom_sf"/>
</dbReference>
<dbReference type="AlphaFoldDB" id="E3LIZ8"/>
<dbReference type="PANTHER" id="PTHR46800">
    <property type="entry name" value="NUCLEAR HORMONE RECEPTOR FAMILY-RELATED-RELATED"/>
    <property type="match status" value="1"/>
</dbReference>
<dbReference type="InterPro" id="IPR001628">
    <property type="entry name" value="Znf_hrmn_rcpt"/>
</dbReference>
<protein>
    <recommendedName>
        <fullName evidence="10">Nuclear receptor domain-containing protein</fullName>
    </recommendedName>
</protein>
<dbReference type="Gene3D" id="3.30.50.10">
    <property type="entry name" value="Erythroid Transcription Factor GATA-1, subunit A"/>
    <property type="match status" value="1"/>
</dbReference>
<dbReference type="GO" id="GO:0003700">
    <property type="term" value="F:DNA-binding transcription factor activity"/>
    <property type="evidence" value="ECO:0007669"/>
    <property type="project" value="InterPro"/>
</dbReference>
<evidence type="ECO:0000313" key="12">
    <source>
        <dbReference type="Proteomes" id="UP000008281"/>
    </source>
</evidence>
<dbReference type="EMBL" id="DS268409">
    <property type="protein sequence ID" value="EFO95493.1"/>
    <property type="molecule type" value="Genomic_DNA"/>
</dbReference>
<sequence>MTCLVCGSSQSEPHFGGNSCRACAAFFRRYFNSKKFIIKCSCKSKTINSHPCRSCRVAKCFAVGMTPQKLCGQRDPNGSSNRRIASPNENVQLALTPYIPPKDTTNITSTISNFSVFEKKRIHMFSSLGLQNVYAITSLTKNDTSLTEDLVTDVFPDLGKLSSNDKRSLINGFVLKLWQIEPALDHVANRVEYRKMEEKDIQNIIFPFFNGSFMKGSELSEDDIWRIFGPHWIYFFEKVIEPIVSLSLDRIELMAVIWILFFDHGIIYLSLKSLLSSIFFLSAYIDISSKSIDLCWNIRKVIHRELKNYLVEKIGDEEAAEMRFMDILEIPMIVERGEQKFLDEFIICELNRIRVHDDFREIVKKQRI</sequence>
<keyword evidence="2 9" id="KW-0863">Zinc-finger</keyword>
<dbReference type="SMART" id="SM00430">
    <property type="entry name" value="HOLI"/>
    <property type="match status" value="1"/>
</dbReference>
<evidence type="ECO:0000256" key="2">
    <source>
        <dbReference type="ARBA" id="ARBA00022771"/>
    </source>
</evidence>
<reference evidence="11" key="1">
    <citation type="submission" date="2007-07" db="EMBL/GenBank/DDBJ databases">
        <title>PCAP assembly of the Caenorhabditis remanei genome.</title>
        <authorList>
            <consortium name="The Caenorhabditis remanei Sequencing Consortium"/>
            <person name="Wilson R.K."/>
        </authorList>
    </citation>
    <scope>NUCLEOTIDE SEQUENCE [LARGE SCALE GENOMIC DNA]</scope>
    <source>
        <strain evidence="11">PB4641</strain>
    </source>
</reference>
<dbReference type="Pfam" id="PF00104">
    <property type="entry name" value="Hormone_recep"/>
    <property type="match status" value="1"/>
</dbReference>
<evidence type="ECO:0000256" key="4">
    <source>
        <dbReference type="ARBA" id="ARBA00023015"/>
    </source>
</evidence>
<keyword evidence="12" id="KW-1185">Reference proteome</keyword>
<name>E3LIZ8_CAERE</name>
<organism evidence="12">
    <name type="scientific">Caenorhabditis remanei</name>
    <name type="common">Caenorhabditis vulgaris</name>
    <dbReference type="NCBI Taxonomy" id="31234"/>
    <lineage>
        <taxon>Eukaryota</taxon>
        <taxon>Metazoa</taxon>
        <taxon>Ecdysozoa</taxon>
        <taxon>Nematoda</taxon>
        <taxon>Chromadorea</taxon>
        <taxon>Rhabditida</taxon>
        <taxon>Rhabditina</taxon>
        <taxon>Rhabditomorpha</taxon>
        <taxon>Rhabditoidea</taxon>
        <taxon>Rhabditidae</taxon>
        <taxon>Peloderinae</taxon>
        <taxon>Caenorhabditis</taxon>
    </lineage>
</organism>
<dbReference type="InterPro" id="IPR042936">
    <property type="entry name" value="Nhr-150"/>
</dbReference>
<dbReference type="SUPFAM" id="SSF57716">
    <property type="entry name" value="Glucocorticoid receptor-like (DNA-binding domain)"/>
    <property type="match status" value="1"/>
</dbReference>
<dbReference type="GO" id="GO:0008270">
    <property type="term" value="F:zinc ion binding"/>
    <property type="evidence" value="ECO:0007669"/>
    <property type="project" value="UniProtKB-KW"/>
</dbReference>
<keyword evidence="6 9" id="KW-0804">Transcription</keyword>
<keyword evidence="7 9" id="KW-0675">Receptor</keyword>
<accession>E3LIZ8</accession>
<dbReference type="GO" id="GO:0005634">
    <property type="term" value="C:nucleus"/>
    <property type="evidence" value="ECO:0007669"/>
    <property type="project" value="UniProtKB-SubCell"/>
</dbReference>
<dbReference type="OrthoDB" id="5800551at2759"/>
<dbReference type="PROSITE" id="PS51030">
    <property type="entry name" value="NUCLEAR_REC_DBD_2"/>
    <property type="match status" value="1"/>
</dbReference>
<dbReference type="STRING" id="31234.E3LIZ8"/>
<dbReference type="SUPFAM" id="SSF48508">
    <property type="entry name" value="Nuclear receptor ligand-binding domain"/>
    <property type="match status" value="1"/>
</dbReference>
<dbReference type="SMART" id="SM00399">
    <property type="entry name" value="ZnF_C4"/>
    <property type="match status" value="1"/>
</dbReference>
<dbReference type="Pfam" id="PF00105">
    <property type="entry name" value="zf-C4"/>
    <property type="match status" value="1"/>
</dbReference>
<evidence type="ECO:0000256" key="6">
    <source>
        <dbReference type="ARBA" id="ARBA00023163"/>
    </source>
</evidence>
<gene>
    <name evidence="11" type="ORF">CRE_08643</name>
</gene>
<dbReference type="InParanoid" id="E3LIZ8"/>
<evidence type="ECO:0000313" key="11">
    <source>
        <dbReference type="EMBL" id="EFO95493.1"/>
    </source>
</evidence>